<dbReference type="Proteomes" id="UP001218218">
    <property type="component" value="Unassembled WGS sequence"/>
</dbReference>
<dbReference type="AlphaFoldDB" id="A0AAD7EXH0"/>
<keyword evidence="3" id="KW-1185">Reference proteome</keyword>
<evidence type="ECO:0000256" key="1">
    <source>
        <dbReference type="SAM" id="MobiDB-lite"/>
    </source>
</evidence>
<organism evidence="2 3">
    <name type="scientific">Mycena albidolilacea</name>
    <dbReference type="NCBI Taxonomy" id="1033008"/>
    <lineage>
        <taxon>Eukaryota</taxon>
        <taxon>Fungi</taxon>
        <taxon>Dikarya</taxon>
        <taxon>Basidiomycota</taxon>
        <taxon>Agaricomycotina</taxon>
        <taxon>Agaricomycetes</taxon>
        <taxon>Agaricomycetidae</taxon>
        <taxon>Agaricales</taxon>
        <taxon>Marasmiineae</taxon>
        <taxon>Mycenaceae</taxon>
        <taxon>Mycena</taxon>
    </lineage>
</organism>
<proteinExistence type="predicted"/>
<protein>
    <submittedName>
        <fullName evidence="2">Uncharacterized protein</fullName>
    </submittedName>
</protein>
<feature type="non-terminal residue" evidence="2">
    <location>
        <position position="1"/>
    </location>
</feature>
<feature type="region of interest" description="Disordered" evidence="1">
    <location>
        <begin position="40"/>
        <end position="80"/>
    </location>
</feature>
<evidence type="ECO:0000313" key="3">
    <source>
        <dbReference type="Proteomes" id="UP001218218"/>
    </source>
</evidence>
<sequence length="408" mass="46896">MAEAPYGRPYKPYPWPWGHPSILSVAVEKKRRQANYWLDANLGKDEDDADENDSDSEYCPSEGSGASSVGSGSGSSIGDSDWDTIDDELAYLRTDAKSGWPVSPTPSLRKLEQEDELARQIEQLVKAEQDAAAAYNPDEAVSLITQFYELLVTMGHYPEGSIRYPPHTDPPVNEELAAQLGYPAAAISLMRRLPYLARKFNDGIPQHEILPGTRFADYTCEEDLGEGRRPNPYPYIDGCPDIDPWLLPFMLSDRDGWNIMLDTQLGVVRAYSTWARMQEDTVEWRRHGHVPDSEFERDEATKTEYRRAPLVPAAHYFSELIYAYRSLKELPVISADRSEPHRERHALSYSEWALNLEREEQETLLTLYRECGWPDEWRRAEFIEKWEVKKKDIDARRRAAWEKECKEG</sequence>
<feature type="compositionally biased region" description="Acidic residues" evidence="1">
    <location>
        <begin position="45"/>
        <end position="56"/>
    </location>
</feature>
<accession>A0AAD7EXH0</accession>
<evidence type="ECO:0000313" key="2">
    <source>
        <dbReference type="EMBL" id="KAJ7356657.1"/>
    </source>
</evidence>
<name>A0AAD7EXH0_9AGAR</name>
<dbReference type="EMBL" id="JARIHO010000008">
    <property type="protein sequence ID" value="KAJ7356657.1"/>
    <property type="molecule type" value="Genomic_DNA"/>
</dbReference>
<gene>
    <name evidence="2" type="ORF">DFH08DRAFT_849648</name>
</gene>
<reference evidence="2" key="1">
    <citation type="submission" date="2023-03" db="EMBL/GenBank/DDBJ databases">
        <title>Massive genome expansion in bonnet fungi (Mycena s.s.) driven by repeated elements and novel gene families across ecological guilds.</title>
        <authorList>
            <consortium name="Lawrence Berkeley National Laboratory"/>
            <person name="Harder C.B."/>
            <person name="Miyauchi S."/>
            <person name="Viragh M."/>
            <person name="Kuo A."/>
            <person name="Thoen E."/>
            <person name="Andreopoulos B."/>
            <person name="Lu D."/>
            <person name="Skrede I."/>
            <person name="Drula E."/>
            <person name="Henrissat B."/>
            <person name="Morin E."/>
            <person name="Kohler A."/>
            <person name="Barry K."/>
            <person name="LaButti K."/>
            <person name="Morin E."/>
            <person name="Salamov A."/>
            <person name="Lipzen A."/>
            <person name="Mereny Z."/>
            <person name="Hegedus B."/>
            <person name="Baldrian P."/>
            <person name="Stursova M."/>
            <person name="Weitz H."/>
            <person name="Taylor A."/>
            <person name="Grigoriev I.V."/>
            <person name="Nagy L.G."/>
            <person name="Martin F."/>
            <person name="Kauserud H."/>
        </authorList>
    </citation>
    <scope>NUCLEOTIDE SEQUENCE</scope>
    <source>
        <strain evidence="2">CBHHK002</strain>
    </source>
</reference>
<feature type="compositionally biased region" description="Low complexity" evidence="1">
    <location>
        <begin position="61"/>
        <end position="79"/>
    </location>
</feature>
<comment type="caution">
    <text evidence="2">The sequence shown here is derived from an EMBL/GenBank/DDBJ whole genome shotgun (WGS) entry which is preliminary data.</text>
</comment>